<evidence type="ECO:0000256" key="1">
    <source>
        <dbReference type="SAM" id="MobiDB-lite"/>
    </source>
</evidence>
<sequence>MFGCCRAGHSIVRWILSLWYTKEAVVYQRVDKNITVIESISLDRTVVKYKIWNSEDEARQLDPRETDFILGIKVDSPWLWVGADTLSGTTDMTIYFDGYLVPGNTITPSLLNARYPLYHNWRYLDSVTFKEVDFPDAGITIDAPGVERPTKESQEDKDTR</sequence>
<dbReference type="AlphaFoldDB" id="A0A6C0B2L4"/>
<feature type="compositionally biased region" description="Basic and acidic residues" evidence="1">
    <location>
        <begin position="148"/>
        <end position="160"/>
    </location>
</feature>
<proteinExistence type="predicted"/>
<protein>
    <submittedName>
        <fullName evidence="2">Uncharacterized protein</fullName>
    </submittedName>
</protein>
<dbReference type="EMBL" id="MN739048">
    <property type="protein sequence ID" value="QHS85759.1"/>
    <property type="molecule type" value="Genomic_DNA"/>
</dbReference>
<reference evidence="2" key="1">
    <citation type="journal article" date="2020" name="Nature">
        <title>Giant virus diversity and host interactions through global metagenomics.</title>
        <authorList>
            <person name="Schulz F."/>
            <person name="Roux S."/>
            <person name="Paez-Espino D."/>
            <person name="Jungbluth S."/>
            <person name="Walsh D.A."/>
            <person name="Denef V.J."/>
            <person name="McMahon K.D."/>
            <person name="Konstantinidis K.T."/>
            <person name="Eloe-Fadrosh E.A."/>
            <person name="Kyrpides N.C."/>
            <person name="Woyke T."/>
        </authorList>
    </citation>
    <scope>NUCLEOTIDE SEQUENCE</scope>
    <source>
        <strain evidence="2">GVMAG-M-3300009185-36</strain>
    </source>
</reference>
<accession>A0A6C0B2L4</accession>
<evidence type="ECO:0000313" key="2">
    <source>
        <dbReference type="EMBL" id="QHS85759.1"/>
    </source>
</evidence>
<organism evidence="2">
    <name type="scientific">viral metagenome</name>
    <dbReference type="NCBI Taxonomy" id="1070528"/>
    <lineage>
        <taxon>unclassified sequences</taxon>
        <taxon>metagenomes</taxon>
        <taxon>organismal metagenomes</taxon>
    </lineage>
</organism>
<feature type="region of interest" description="Disordered" evidence="1">
    <location>
        <begin position="140"/>
        <end position="160"/>
    </location>
</feature>
<name>A0A6C0B2L4_9ZZZZ</name>